<dbReference type="PANTHER" id="PTHR42643:SF41">
    <property type="entry name" value="IONOTROPIC RECEPTOR 20A-RELATED"/>
    <property type="match status" value="1"/>
</dbReference>
<dbReference type="Proteomes" id="UP000076408">
    <property type="component" value="Unassembled WGS sequence"/>
</dbReference>
<reference evidence="8" key="2">
    <citation type="submission" date="2020-05" db="UniProtKB">
        <authorList>
            <consortium name="EnsemblMetazoa"/>
        </authorList>
    </citation>
    <scope>IDENTIFICATION</scope>
    <source>
        <strain evidence="8">Indian</strain>
    </source>
</reference>
<reference evidence="9" key="1">
    <citation type="journal article" date="2014" name="Genome Biol.">
        <title>Genome analysis of a major urban malaria vector mosquito, Anopheles stephensi.</title>
        <authorList>
            <person name="Jiang X."/>
            <person name="Peery A."/>
            <person name="Hall A.B."/>
            <person name="Sharma A."/>
            <person name="Chen X.G."/>
            <person name="Waterhouse R.M."/>
            <person name="Komissarov A."/>
            <person name="Riehle M.M."/>
            <person name="Shouche Y."/>
            <person name="Sharakhova M.V."/>
            <person name="Lawson D."/>
            <person name="Pakpour N."/>
            <person name="Arensburger P."/>
            <person name="Davidson V.L."/>
            <person name="Eiglmeier K."/>
            <person name="Emrich S."/>
            <person name="George P."/>
            <person name="Kennedy R.C."/>
            <person name="Mane S.P."/>
            <person name="Maslen G."/>
            <person name="Oringanje C."/>
            <person name="Qi Y."/>
            <person name="Settlage R."/>
            <person name="Tojo M."/>
            <person name="Tubio J.M."/>
            <person name="Unger M.F."/>
            <person name="Wang B."/>
            <person name="Vernick K.D."/>
            <person name="Ribeiro J.M."/>
            <person name="James A.A."/>
            <person name="Michel K."/>
            <person name="Riehle M.A."/>
            <person name="Luckhart S."/>
            <person name="Sharakhov I.V."/>
            <person name="Tu Z."/>
        </authorList>
    </citation>
    <scope>NUCLEOTIDE SEQUENCE [LARGE SCALE GENOMIC DNA]</scope>
    <source>
        <strain evidence="9">Indian</strain>
    </source>
</reference>
<dbReference type="OMA" id="PTIFRTH"/>
<keyword evidence="7" id="KW-0325">Glycoprotein</keyword>
<dbReference type="GO" id="GO:0005886">
    <property type="term" value="C:plasma membrane"/>
    <property type="evidence" value="ECO:0007669"/>
    <property type="project" value="UniProtKB-SubCell"/>
</dbReference>
<protein>
    <recommendedName>
        <fullName evidence="10">Ionotropic receptor</fullName>
    </recommendedName>
</protein>
<dbReference type="VEuPathDB" id="VectorBase:ASTEI04608"/>
<evidence type="ECO:0000313" key="8">
    <source>
        <dbReference type="EnsemblMetazoa" id="ASTEI04608-PA"/>
    </source>
</evidence>
<dbReference type="AlphaFoldDB" id="A0A182Y822"/>
<evidence type="ECO:0000256" key="6">
    <source>
        <dbReference type="ARBA" id="ARBA00023170"/>
    </source>
</evidence>
<organism evidence="8 9">
    <name type="scientific">Anopheles stephensi</name>
    <name type="common">Indo-Pakistan malaria mosquito</name>
    <dbReference type="NCBI Taxonomy" id="30069"/>
    <lineage>
        <taxon>Eukaryota</taxon>
        <taxon>Metazoa</taxon>
        <taxon>Ecdysozoa</taxon>
        <taxon>Arthropoda</taxon>
        <taxon>Hexapoda</taxon>
        <taxon>Insecta</taxon>
        <taxon>Pterygota</taxon>
        <taxon>Neoptera</taxon>
        <taxon>Endopterygota</taxon>
        <taxon>Diptera</taxon>
        <taxon>Nematocera</taxon>
        <taxon>Culicoidea</taxon>
        <taxon>Culicidae</taxon>
        <taxon>Anophelinae</taxon>
        <taxon>Anopheles</taxon>
    </lineage>
</organism>
<evidence type="ECO:0000313" key="9">
    <source>
        <dbReference type="Proteomes" id="UP000076408"/>
    </source>
</evidence>
<evidence type="ECO:0000256" key="7">
    <source>
        <dbReference type="ARBA" id="ARBA00023180"/>
    </source>
</evidence>
<keyword evidence="3" id="KW-0812">Transmembrane</keyword>
<keyword evidence="5" id="KW-0472">Membrane</keyword>
<evidence type="ECO:0000256" key="4">
    <source>
        <dbReference type="ARBA" id="ARBA00022989"/>
    </source>
</evidence>
<name>A0A182Y822_ANOST</name>
<evidence type="ECO:0000256" key="5">
    <source>
        <dbReference type="ARBA" id="ARBA00023136"/>
    </source>
</evidence>
<keyword evidence="4" id="KW-1133">Transmembrane helix</keyword>
<dbReference type="EnsemblMetazoa" id="ASTEI04608-RA">
    <property type="protein sequence ID" value="ASTEI04608-PA"/>
    <property type="gene ID" value="ASTEI04608"/>
</dbReference>
<evidence type="ECO:0008006" key="10">
    <source>
        <dbReference type="Google" id="ProtNLM"/>
    </source>
</evidence>
<comment type="subcellular location">
    <subcellularLocation>
        <location evidence="1">Cell membrane</location>
        <topology evidence="1">Multi-pass membrane protein</topology>
    </subcellularLocation>
</comment>
<dbReference type="InterPro" id="IPR052192">
    <property type="entry name" value="Insect_Ionotropic_Sensory_Rcpt"/>
</dbReference>
<evidence type="ECO:0000256" key="3">
    <source>
        <dbReference type="ARBA" id="ARBA00022692"/>
    </source>
</evidence>
<proteinExistence type="predicted"/>
<keyword evidence="6" id="KW-0675">Receptor</keyword>
<keyword evidence="9" id="KW-1185">Reference proteome</keyword>
<accession>A0A182Y822</accession>
<dbReference type="STRING" id="30069.A0A182Y822"/>
<sequence>MASYSFIVVYWLWTVASGMLMPVSKENNLTPTIDKLVQLPRHRFLVNASAEVCIVTTNVSTLSESHPNLMATLISQHPVKFASEKPVKYKIKPRYANVVLLDATGWDKFPVQLFSKRFSDNPCHFIDARFIVLAMRSCVLRDRPAIVKFFDDQGIVNYVIVPMLTSVSDSVDNITLYTENRFSKEEIYVPLSDLDSLHRLFPNKLTNLHGYHIRVGVLRNDFPYVHIFMNPEVCLGILNIMFRDIGLQVLNLTYTLFQQKDDRYDADVYYDIFFEREHFQHELAFRDMGGMCISCPENYNRYFLPHLLKPFSVGSWILLGGIFVVCSLLKLFFPTIFRTHSIQQALFGVVGNEYNQAFAARAILFALSWLSFFFSRTYCAKILALMSLGIFYKRPATIEDFMQSFYMLAVHKELLVRFNLDDFKSKMIPQDEFEQLRREFGVALHLHHCSLQRCGEALLLTSPFHQSYYHTLFAIKEMVVPIPHRLQFATNSPIVTVMNRYLGLFYERGLWTHYFKGHLRILDAVPQPQNAYAQVVFNFHDLMSVWMLVTGGLTLGIILFLVELLSKKRS</sequence>
<dbReference type="VEuPathDB" id="VectorBase:ASTEI20_034654"/>
<evidence type="ECO:0000256" key="2">
    <source>
        <dbReference type="ARBA" id="ARBA00022475"/>
    </source>
</evidence>
<keyword evidence="2" id="KW-1003">Cell membrane</keyword>
<evidence type="ECO:0000256" key="1">
    <source>
        <dbReference type="ARBA" id="ARBA00004651"/>
    </source>
</evidence>
<dbReference type="PANTHER" id="PTHR42643">
    <property type="entry name" value="IONOTROPIC RECEPTOR 20A-RELATED"/>
    <property type="match status" value="1"/>
</dbReference>
<dbReference type="VEuPathDB" id="VectorBase:ASTE005637"/>